<dbReference type="Gramene" id="NC2G0264660.1">
    <property type="protein sequence ID" value="NC2G0264660.1:cds"/>
    <property type="gene ID" value="NC2G0264660"/>
</dbReference>
<sequence length="102" mass="11743">MPNPQYMAWRKTDRLIKGWITTTLFGSPLGLVVGLETSKDIWRAPMNTCSRKLHEREFHLTHLLTSLKKNDDSVEAYIGKFKRICDDLLAIGKYVDEGAQVY</sequence>
<accession>A0A5K1AIV9</accession>
<organism evidence="1">
    <name type="scientific">Nymphaea colorata</name>
    <name type="common">pocket water lily</name>
    <dbReference type="NCBI Taxonomy" id="210225"/>
    <lineage>
        <taxon>Eukaryota</taxon>
        <taxon>Viridiplantae</taxon>
        <taxon>Streptophyta</taxon>
        <taxon>Embryophyta</taxon>
        <taxon>Tracheophyta</taxon>
        <taxon>Spermatophyta</taxon>
        <taxon>Magnoliopsida</taxon>
        <taxon>Nymphaeales</taxon>
        <taxon>Nymphaeaceae</taxon>
        <taxon>Nymphaea</taxon>
    </lineage>
</organism>
<dbReference type="PANTHER" id="PTHR47481:SF2">
    <property type="entry name" value="RETROTRANSPOSON GAG DOMAIN-CONTAINING PROTEIN"/>
    <property type="match status" value="1"/>
</dbReference>
<dbReference type="Pfam" id="PF14223">
    <property type="entry name" value="Retrotran_gag_2"/>
    <property type="match status" value="1"/>
</dbReference>
<evidence type="ECO:0000313" key="1">
    <source>
        <dbReference type="EMBL" id="VVW01907.1"/>
    </source>
</evidence>
<evidence type="ECO:0008006" key="2">
    <source>
        <dbReference type="Google" id="ProtNLM"/>
    </source>
</evidence>
<reference evidence="1" key="1">
    <citation type="submission" date="2019-09" db="EMBL/GenBank/DDBJ databases">
        <authorList>
            <person name="Zhang L."/>
        </authorList>
    </citation>
    <scope>NUCLEOTIDE SEQUENCE</scope>
</reference>
<dbReference type="PANTHER" id="PTHR47481">
    <property type="match status" value="1"/>
</dbReference>
<dbReference type="EMBL" id="LR721780">
    <property type="protein sequence ID" value="VVW01907.1"/>
    <property type="molecule type" value="Genomic_DNA"/>
</dbReference>
<dbReference type="AlphaFoldDB" id="A0A5K1AIV9"/>
<protein>
    <recommendedName>
        <fullName evidence="2">Retrotransposon gag domain-containing protein</fullName>
    </recommendedName>
</protein>
<proteinExistence type="predicted"/>
<name>A0A5K1AIV9_9MAGN</name>
<gene>
    <name evidence="1" type="ORF">NYM_LOCUS13723</name>
</gene>